<feature type="transmembrane region" description="Helical" evidence="1">
    <location>
        <begin position="12"/>
        <end position="34"/>
    </location>
</feature>
<evidence type="ECO:0000313" key="3">
    <source>
        <dbReference type="Proteomes" id="UP000178869"/>
    </source>
</evidence>
<organism evidence="2 3">
    <name type="scientific">Candidatus Terrybacteria bacterium RIFCSPHIGHO2_01_FULL_43_35</name>
    <dbReference type="NCBI Taxonomy" id="1802361"/>
    <lineage>
        <taxon>Bacteria</taxon>
        <taxon>Candidatus Terryibacteriota</taxon>
    </lineage>
</organism>
<name>A0A1G2PDN7_9BACT</name>
<evidence type="ECO:0000256" key="1">
    <source>
        <dbReference type="SAM" id="Phobius"/>
    </source>
</evidence>
<keyword evidence="1" id="KW-1133">Transmembrane helix</keyword>
<proteinExistence type="predicted"/>
<sequence length="145" mass="16020">MSKLTKVVGSHDLINLLGAALLVILSSGMFFYVVQEQNTEAVLWQAGKYRSEAIHRHLQQLQKTQNLPPKNTSLETTFDYSEGNCTYDSQCTWAGEGCGGGHGMCTNQPEKYGDISTCDYNFNFPSNNGYTCGCISTLGKCGWRK</sequence>
<reference evidence="2 3" key="1">
    <citation type="journal article" date="2016" name="Nat. Commun.">
        <title>Thousands of microbial genomes shed light on interconnected biogeochemical processes in an aquifer system.</title>
        <authorList>
            <person name="Anantharaman K."/>
            <person name="Brown C.T."/>
            <person name="Hug L.A."/>
            <person name="Sharon I."/>
            <person name="Castelle C.J."/>
            <person name="Probst A.J."/>
            <person name="Thomas B.C."/>
            <person name="Singh A."/>
            <person name="Wilkins M.J."/>
            <person name="Karaoz U."/>
            <person name="Brodie E.L."/>
            <person name="Williams K.H."/>
            <person name="Hubbard S.S."/>
            <person name="Banfield J.F."/>
        </authorList>
    </citation>
    <scope>NUCLEOTIDE SEQUENCE [LARGE SCALE GENOMIC DNA]</scope>
</reference>
<accession>A0A1G2PDN7</accession>
<keyword evidence="1" id="KW-0472">Membrane</keyword>
<dbReference type="EMBL" id="MHSR01000016">
    <property type="protein sequence ID" value="OHA46417.1"/>
    <property type="molecule type" value="Genomic_DNA"/>
</dbReference>
<protein>
    <submittedName>
        <fullName evidence="2">Uncharacterized protein</fullName>
    </submittedName>
</protein>
<gene>
    <name evidence="2" type="ORF">A2828_00525</name>
</gene>
<evidence type="ECO:0000313" key="2">
    <source>
        <dbReference type="EMBL" id="OHA46417.1"/>
    </source>
</evidence>
<comment type="caution">
    <text evidence="2">The sequence shown here is derived from an EMBL/GenBank/DDBJ whole genome shotgun (WGS) entry which is preliminary data.</text>
</comment>
<dbReference type="AlphaFoldDB" id="A0A1G2PDN7"/>
<dbReference type="Proteomes" id="UP000178869">
    <property type="component" value="Unassembled WGS sequence"/>
</dbReference>
<keyword evidence="1" id="KW-0812">Transmembrane</keyword>